<protein>
    <recommendedName>
        <fullName evidence="9">ABC transmembrane type-1 domain-containing protein</fullName>
    </recommendedName>
</protein>
<dbReference type="PANTHER" id="PTHR43744">
    <property type="entry name" value="ABC TRANSPORTER PERMEASE PROTEIN MG189-RELATED-RELATED"/>
    <property type="match status" value="1"/>
</dbReference>
<dbReference type="GO" id="GO:0055085">
    <property type="term" value="P:transmembrane transport"/>
    <property type="evidence" value="ECO:0007669"/>
    <property type="project" value="InterPro"/>
</dbReference>
<evidence type="ECO:0000256" key="2">
    <source>
        <dbReference type="ARBA" id="ARBA00022448"/>
    </source>
</evidence>
<keyword evidence="5 7" id="KW-1133">Transmembrane helix</keyword>
<evidence type="ECO:0000256" key="8">
    <source>
        <dbReference type="SAM" id="MobiDB-lite"/>
    </source>
</evidence>
<feature type="transmembrane region" description="Helical" evidence="7">
    <location>
        <begin position="140"/>
        <end position="161"/>
    </location>
</feature>
<keyword evidence="6 7" id="KW-0472">Membrane</keyword>
<feature type="transmembrane region" description="Helical" evidence="7">
    <location>
        <begin position="104"/>
        <end position="128"/>
    </location>
</feature>
<dbReference type="InterPro" id="IPR000515">
    <property type="entry name" value="MetI-like"/>
</dbReference>
<feature type="transmembrane region" description="Helical" evidence="7">
    <location>
        <begin position="173"/>
        <end position="195"/>
    </location>
</feature>
<evidence type="ECO:0000256" key="6">
    <source>
        <dbReference type="ARBA" id="ARBA00023136"/>
    </source>
</evidence>
<dbReference type="PATRIC" id="fig|1630135.4.peg.80"/>
<evidence type="ECO:0000259" key="9">
    <source>
        <dbReference type="PROSITE" id="PS50928"/>
    </source>
</evidence>
<dbReference type="AlphaFoldDB" id="A0A1B0ZFC6"/>
<dbReference type="Proteomes" id="UP000092596">
    <property type="component" value="Chromosome"/>
</dbReference>
<evidence type="ECO:0000256" key="1">
    <source>
        <dbReference type="ARBA" id="ARBA00004651"/>
    </source>
</evidence>
<dbReference type="RefSeq" id="WP_082990999.1">
    <property type="nucleotide sequence ID" value="NZ_CP012117.1"/>
</dbReference>
<evidence type="ECO:0000313" key="10">
    <source>
        <dbReference type="EMBL" id="ANP26637.1"/>
    </source>
</evidence>
<dbReference type="SUPFAM" id="SSF161098">
    <property type="entry name" value="MetI-like"/>
    <property type="match status" value="1"/>
</dbReference>
<feature type="region of interest" description="Disordered" evidence="8">
    <location>
        <begin position="1"/>
        <end position="32"/>
    </location>
</feature>
<dbReference type="GO" id="GO:0005886">
    <property type="term" value="C:plasma membrane"/>
    <property type="evidence" value="ECO:0007669"/>
    <property type="project" value="UniProtKB-SubCell"/>
</dbReference>
<dbReference type="Pfam" id="PF00528">
    <property type="entry name" value="BPD_transp_1"/>
    <property type="match status" value="1"/>
</dbReference>
<evidence type="ECO:0000256" key="7">
    <source>
        <dbReference type="RuleBase" id="RU363032"/>
    </source>
</evidence>
<keyword evidence="2 7" id="KW-0813">Transport</keyword>
<dbReference type="EMBL" id="CP012117">
    <property type="protein sequence ID" value="ANP26637.1"/>
    <property type="molecule type" value="Genomic_DNA"/>
</dbReference>
<gene>
    <name evidence="10" type="ORF">DAD186_00780</name>
</gene>
<keyword evidence="3" id="KW-1003">Cell membrane</keyword>
<comment type="similarity">
    <text evidence="7">Belongs to the binding-protein-dependent transport system permease family.</text>
</comment>
<feature type="transmembrane region" description="Helical" evidence="7">
    <location>
        <begin position="43"/>
        <end position="65"/>
    </location>
</feature>
<sequence length="309" mass="34509">MSTQSIPTPGAAETPTNESIEKGGASVGKPPHRKRRYRLHRTNWWATALVAVLSLTILVPLYFAVVTAFKTAPELAESGFGLPNQWNLDNFVEAWRLTEFPKRLMTSAIITVGAVIVTLLTNSMVAYAIARNLHRKSFQFLYYFFVAALFVPFPIIMLPVVKQTAALGIDNEAGLILLYTVYGLAMNILLYVSFLKSLPEELEEAARLEGASTWTVFWKIVFPLMGPMNATVGILTCLWSWNDFMLPLVILSDPDSQTLPLAQYVFQGQFNTNYPVSFASYLMAIAPMMLVYVFAQKWIISGVMRGSTK</sequence>
<proteinExistence type="inferred from homology"/>
<organism evidence="10 11">
    <name type="scientific">Dermabacter vaginalis</name>
    <dbReference type="NCBI Taxonomy" id="1630135"/>
    <lineage>
        <taxon>Bacteria</taxon>
        <taxon>Bacillati</taxon>
        <taxon>Actinomycetota</taxon>
        <taxon>Actinomycetes</taxon>
        <taxon>Micrococcales</taxon>
        <taxon>Dermabacteraceae</taxon>
        <taxon>Dermabacter</taxon>
    </lineage>
</organism>
<feature type="transmembrane region" description="Helical" evidence="7">
    <location>
        <begin position="278"/>
        <end position="295"/>
    </location>
</feature>
<name>A0A1B0ZFC6_9MICO</name>
<dbReference type="KEGG" id="dva:DAD186_00780"/>
<dbReference type="STRING" id="1630135.DAD186_00780"/>
<dbReference type="CDD" id="cd06261">
    <property type="entry name" value="TM_PBP2"/>
    <property type="match status" value="1"/>
</dbReference>
<dbReference type="Gene3D" id="1.10.3720.10">
    <property type="entry name" value="MetI-like"/>
    <property type="match status" value="1"/>
</dbReference>
<dbReference type="PANTHER" id="PTHR43744:SF12">
    <property type="entry name" value="ABC TRANSPORTER PERMEASE PROTEIN MG189-RELATED"/>
    <property type="match status" value="1"/>
</dbReference>
<reference evidence="10 11" key="1">
    <citation type="submission" date="2015-06" db="EMBL/GenBank/DDBJ databases">
        <title>Investigation of pathophysiology for high-risk pregnancy and development of treatment modality based on it.</title>
        <authorList>
            <person name="Kim B.-C."/>
            <person name="Lim S."/>
        </authorList>
    </citation>
    <scope>NUCLEOTIDE SEQUENCE [LARGE SCALE GENOMIC DNA]</scope>
    <source>
        <strain evidence="10 11">AD1-86</strain>
    </source>
</reference>
<evidence type="ECO:0000313" key="11">
    <source>
        <dbReference type="Proteomes" id="UP000092596"/>
    </source>
</evidence>
<evidence type="ECO:0000256" key="4">
    <source>
        <dbReference type="ARBA" id="ARBA00022692"/>
    </source>
</evidence>
<evidence type="ECO:0000256" key="3">
    <source>
        <dbReference type="ARBA" id="ARBA00022475"/>
    </source>
</evidence>
<dbReference type="PROSITE" id="PS50928">
    <property type="entry name" value="ABC_TM1"/>
    <property type="match status" value="1"/>
</dbReference>
<dbReference type="InterPro" id="IPR035906">
    <property type="entry name" value="MetI-like_sf"/>
</dbReference>
<feature type="transmembrane region" description="Helical" evidence="7">
    <location>
        <begin position="216"/>
        <end position="241"/>
    </location>
</feature>
<accession>A0A1B0ZFC6</accession>
<feature type="domain" description="ABC transmembrane type-1" evidence="9">
    <location>
        <begin position="104"/>
        <end position="295"/>
    </location>
</feature>
<evidence type="ECO:0000256" key="5">
    <source>
        <dbReference type="ARBA" id="ARBA00022989"/>
    </source>
</evidence>
<keyword evidence="4 7" id="KW-0812">Transmembrane</keyword>
<comment type="subcellular location">
    <subcellularLocation>
        <location evidence="1 7">Cell membrane</location>
        <topology evidence="1 7">Multi-pass membrane protein</topology>
    </subcellularLocation>
</comment>